<dbReference type="EMBL" id="CP032624">
    <property type="protein sequence ID" value="AYG02338.1"/>
    <property type="molecule type" value="Genomic_DNA"/>
</dbReference>
<accession>A0A387BI28</accession>
<evidence type="ECO:0000256" key="6">
    <source>
        <dbReference type="SAM" id="Phobius"/>
    </source>
</evidence>
<dbReference type="Proteomes" id="UP000275069">
    <property type="component" value="Chromosome"/>
</dbReference>
<dbReference type="InterPro" id="IPR004307">
    <property type="entry name" value="TspO_MBR"/>
</dbReference>
<evidence type="ECO:0000256" key="5">
    <source>
        <dbReference type="ARBA" id="ARBA00023136"/>
    </source>
</evidence>
<proteinExistence type="inferred from homology"/>
<evidence type="ECO:0000256" key="1">
    <source>
        <dbReference type="ARBA" id="ARBA00004141"/>
    </source>
</evidence>
<name>A0A387BI28_9MICO</name>
<evidence type="ECO:0000313" key="8">
    <source>
        <dbReference type="Proteomes" id="UP000275069"/>
    </source>
</evidence>
<dbReference type="Pfam" id="PF03073">
    <property type="entry name" value="TspO_MBR"/>
    <property type="match status" value="1"/>
</dbReference>
<keyword evidence="4 6" id="KW-1133">Transmembrane helix</keyword>
<dbReference type="PANTHER" id="PTHR10057">
    <property type="entry name" value="PERIPHERAL-TYPE BENZODIAZEPINE RECEPTOR"/>
    <property type="match status" value="1"/>
</dbReference>
<comment type="similarity">
    <text evidence="2">Belongs to the TspO/BZRP family.</text>
</comment>
<organism evidence="7 8">
    <name type="scientific">Gryllotalpicola protaetiae</name>
    <dbReference type="NCBI Taxonomy" id="2419771"/>
    <lineage>
        <taxon>Bacteria</taxon>
        <taxon>Bacillati</taxon>
        <taxon>Actinomycetota</taxon>
        <taxon>Actinomycetes</taxon>
        <taxon>Micrococcales</taxon>
        <taxon>Microbacteriaceae</taxon>
        <taxon>Gryllotalpicola</taxon>
    </lineage>
</organism>
<dbReference type="AlphaFoldDB" id="A0A387BI28"/>
<keyword evidence="3 6" id="KW-0812">Transmembrane</keyword>
<dbReference type="OrthoDB" id="9795496at2"/>
<protein>
    <submittedName>
        <fullName evidence="7">Tryptophan-rich sensory protein</fullName>
    </submittedName>
</protein>
<evidence type="ECO:0000313" key="7">
    <source>
        <dbReference type="EMBL" id="AYG02338.1"/>
    </source>
</evidence>
<dbReference type="GO" id="GO:0016020">
    <property type="term" value="C:membrane"/>
    <property type="evidence" value="ECO:0007669"/>
    <property type="project" value="UniProtKB-SubCell"/>
</dbReference>
<evidence type="ECO:0000256" key="4">
    <source>
        <dbReference type="ARBA" id="ARBA00022989"/>
    </source>
</evidence>
<dbReference type="RefSeq" id="WP_120787872.1">
    <property type="nucleotide sequence ID" value="NZ_CP032624.1"/>
</dbReference>
<dbReference type="CDD" id="cd15904">
    <property type="entry name" value="TSPO_MBR"/>
    <property type="match status" value="1"/>
</dbReference>
<gene>
    <name evidence="7" type="ORF">D7I44_01515</name>
</gene>
<keyword evidence="8" id="KW-1185">Reference proteome</keyword>
<dbReference type="PIRSF" id="PIRSF005859">
    <property type="entry name" value="PBR"/>
    <property type="match status" value="1"/>
</dbReference>
<dbReference type="GO" id="GO:0033013">
    <property type="term" value="P:tetrapyrrole metabolic process"/>
    <property type="evidence" value="ECO:0007669"/>
    <property type="project" value="UniProtKB-ARBA"/>
</dbReference>
<feature type="transmembrane region" description="Helical" evidence="6">
    <location>
        <begin position="130"/>
        <end position="150"/>
    </location>
</feature>
<dbReference type="FunFam" id="1.20.1260.100:FF:000001">
    <property type="entry name" value="translocator protein 2"/>
    <property type="match status" value="1"/>
</dbReference>
<reference evidence="7 8" key="1">
    <citation type="submission" date="2018-09" db="EMBL/GenBank/DDBJ databases">
        <title>Genome sequencing of strain 2DFW10M-5.</title>
        <authorList>
            <person name="Heo J."/>
            <person name="Kim S.-J."/>
            <person name="Kwon S.-W."/>
        </authorList>
    </citation>
    <scope>NUCLEOTIDE SEQUENCE [LARGE SCALE GENOMIC DNA]</scope>
    <source>
        <strain evidence="7 8">2DFW10M-5</strain>
    </source>
</reference>
<evidence type="ECO:0000256" key="3">
    <source>
        <dbReference type="ARBA" id="ARBA00022692"/>
    </source>
</evidence>
<evidence type="ECO:0000256" key="2">
    <source>
        <dbReference type="ARBA" id="ARBA00007524"/>
    </source>
</evidence>
<dbReference type="KEGG" id="gry:D7I44_01515"/>
<keyword evidence="5 6" id="KW-0472">Membrane</keyword>
<comment type="subcellular location">
    <subcellularLocation>
        <location evidence="1">Membrane</location>
        <topology evidence="1">Multi-pass membrane protein</topology>
    </subcellularLocation>
</comment>
<sequence length="153" mass="16417">MTRWGLVAAAATAASALVGTVGTRPKNAWYRALKKPVWQPPPWAFPLAWTPLYVSIAWSASRSLRAAPAGSRRRTYAAALTGDLVLNAGWCWAFFAARSLPAGLATIVALDGANLALIDRTARLDRAAAAALLPYVAWTGFATVLNLALWRRN</sequence>
<dbReference type="Gene3D" id="1.20.1260.100">
    <property type="entry name" value="TspO/MBR protein"/>
    <property type="match status" value="1"/>
</dbReference>
<dbReference type="PANTHER" id="PTHR10057:SF0">
    <property type="entry name" value="TRANSLOCATOR PROTEIN"/>
    <property type="match status" value="1"/>
</dbReference>
<feature type="transmembrane region" description="Helical" evidence="6">
    <location>
        <begin position="43"/>
        <end position="64"/>
    </location>
</feature>
<dbReference type="InterPro" id="IPR038330">
    <property type="entry name" value="TspO/MBR-related_sf"/>
</dbReference>